<feature type="domain" description="Dof-type" evidence="11">
    <location>
        <begin position="47"/>
        <end position="101"/>
    </location>
</feature>
<comment type="subcellular location">
    <subcellularLocation>
        <location evidence="8 9">Nucleus</location>
    </subcellularLocation>
</comment>
<keyword evidence="2 8" id="KW-0863">Zinc-finger</keyword>
<evidence type="ECO:0000256" key="2">
    <source>
        <dbReference type="ARBA" id="ARBA00022771"/>
    </source>
</evidence>
<evidence type="ECO:0000256" key="5">
    <source>
        <dbReference type="ARBA" id="ARBA00023125"/>
    </source>
</evidence>
<dbReference type="KEGG" id="mcha:111008187"/>
<gene>
    <name evidence="13" type="primary">LOC111008187</name>
</gene>
<dbReference type="Proteomes" id="UP000504603">
    <property type="component" value="Unplaced"/>
</dbReference>
<evidence type="ECO:0000256" key="7">
    <source>
        <dbReference type="ARBA" id="ARBA00023242"/>
    </source>
</evidence>
<evidence type="ECO:0000259" key="11">
    <source>
        <dbReference type="PROSITE" id="PS50884"/>
    </source>
</evidence>
<dbReference type="PANTHER" id="PTHR31992">
    <property type="entry name" value="DOF ZINC FINGER PROTEIN DOF1.4-RELATED"/>
    <property type="match status" value="1"/>
</dbReference>
<protein>
    <recommendedName>
        <fullName evidence="9">Dof zinc finger protein</fullName>
    </recommendedName>
</protein>
<keyword evidence="1 9" id="KW-0479">Metal-binding</keyword>
<dbReference type="PROSITE" id="PS01361">
    <property type="entry name" value="ZF_DOF_1"/>
    <property type="match status" value="1"/>
</dbReference>
<organism evidence="12 13">
    <name type="scientific">Momordica charantia</name>
    <name type="common">Bitter gourd</name>
    <name type="synonym">Balsam pear</name>
    <dbReference type="NCBI Taxonomy" id="3673"/>
    <lineage>
        <taxon>Eukaryota</taxon>
        <taxon>Viridiplantae</taxon>
        <taxon>Streptophyta</taxon>
        <taxon>Embryophyta</taxon>
        <taxon>Tracheophyta</taxon>
        <taxon>Spermatophyta</taxon>
        <taxon>Magnoliopsida</taxon>
        <taxon>eudicotyledons</taxon>
        <taxon>Gunneridae</taxon>
        <taxon>Pentapetalae</taxon>
        <taxon>rosids</taxon>
        <taxon>fabids</taxon>
        <taxon>Cucurbitales</taxon>
        <taxon>Cucurbitaceae</taxon>
        <taxon>Momordiceae</taxon>
        <taxon>Momordica</taxon>
    </lineage>
</organism>
<evidence type="ECO:0000256" key="4">
    <source>
        <dbReference type="ARBA" id="ARBA00023015"/>
    </source>
</evidence>
<reference evidence="13" key="1">
    <citation type="submission" date="2025-08" db="UniProtKB">
        <authorList>
            <consortium name="RefSeq"/>
        </authorList>
    </citation>
    <scope>IDENTIFICATION</scope>
    <source>
        <strain evidence="13">OHB3-1</strain>
    </source>
</reference>
<accession>A0A6J1C4F1</accession>
<dbReference type="AlphaFoldDB" id="A0A6J1C4F1"/>
<feature type="compositionally biased region" description="Low complexity" evidence="10">
    <location>
        <begin position="22"/>
        <end position="32"/>
    </location>
</feature>
<dbReference type="GeneID" id="111008187"/>
<evidence type="ECO:0000256" key="3">
    <source>
        <dbReference type="ARBA" id="ARBA00022833"/>
    </source>
</evidence>
<keyword evidence="12" id="KW-1185">Reference proteome</keyword>
<evidence type="ECO:0000256" key="8">
    <source>
        <dbReference type="PROSITE-ProRule" id="PRU00071"/>
    </source>
</evidence>
<keyword evidence="3 9" id="KW-0862">Zinc</keyword>
<dbReference type="OrthoDB" id="1927254at2759"/>
<sequence length="302" mass="33559">MMSQRNALLLPSKQDQEITQNSTTRKPTSSTRSSHHPDSQSQQQEALKCPRCDSTNTKFCYYNNYSLTQPRHFCKTCRRYWTKGGALRNVPIGGGCRKTKKLKSSSKFTSATATAAAADNSPFFNAAVSHSFDFQLGHPITPNNHYSFMGLNYYNYNNLGPAIQDHNTANSLASSIESLSSLNQDLHWKLQQQRLGMIFGSDDQQKEYQTQKLLQPILFQNLEAPKVQEISCNLSSSTTINNNPRRESTTGDNIATTEWFFGSGQRNNGIGGSGSGSGWNNSSGIQAAANWEDNLHHYTALP</sequence>
<dbReference type="PROSITE" id="PS50884">
    <property type="entry name" value="ZF_DOF_2"/>
    <property type="match status" value="1"/>
</dbReference>
<keyword evidence="4 9" id="KW-0805">Transcription regulation</keyword>
<evidence type="ECO:0000313" key="13">
    <source>
        <dbReference type="RefSeq" id="XP_022136484.1"/>
    </source>
</evidence>
<evidence type="ECO:0000256" key="10">
    <source>
        <dbReference type="SAM" id="MobiDB-lite"/>
    </source>
</evidence>
<keyword evidence="5 8" id="KW-0238">DNA-binding</keyword>
<dbReference type="GO" id="GO:0003700">
    <property type="term" value="F:DNA-binding transcription factor activity"/>
    <property type="evidence" value="ECO:0007669"/>
    <property type="project" value="UniProtKB-UniRule"/>
</dbReference>
<keyword evidence="7 8" id="KW-0539">Nucleus</keyword>
<name>A0A6J1C4F1_MOMCH</name>
<dbReference type="GO" id="GO:0003677">
    <property type="term" value="F:DNA binding"/>
    <property type="evidence" value="ECO:0007669"/>
    <property type="project" value="UniProtKB-UniRule"/>
</dbReference>
<evidence type="ECO:0000256" key="9">
    <source>
        <dbReference type="RuleBase" id="RU369094"/>
    </source>
</evidence>
<dbReference type="Pfam" id="PF02701">
    <property type="entry name" value="Zn_ribbon_Dof"/>
    <property type="match status" value="1"/>
</dbReference>
<evidence type="ECO:0000256" key="6">
    <source>
        <dbReference type="ARBA" id="ARBA00023163"/>
    </source>
</evidence>
<keyword evidence="6 9" id="KW-0804">Transcription</keyword>
<dbReference type="InterPro" id="IPR045174">
    <property type="entry name" value="Dof"/>
</dbReference>
<feature type="region of interest" description="Disordered" evidence="10">
    <location>
        <begin position="1"/>
        <end position="47"/>
    </location>
</feature>
<dbReference type="GO" id="GO:0008270">
    <property type="term" value="F:zinc ion binding"/>
    <property type="evidence" value="ECO:0007669"/>
    <property type="project" value="UniProtKB-KW"/>
</dbReference>
<comment type="function">
    <text evidence="9">Transcription factor that binds specifically to a 5'-AA[AG]G-3' consensus core sequence.</text>
</comment>
<dbReference type="RefSeq" id="XP_022136484.1">
    <property type="nucleotide sequence ID" value="XM_022280792.1"/>
</dbReference>
<dbReference type="GO" id="GO:0005634">
    <property type="term" value="C:nucleus"/>
    <property type="evidence" value="ECO:0007669"/>
    <property type="project" value="UniProtKB-SubCell"/>
</dbReference>
<dbReference type="PANTHER" id="PTHR31992:SF313">
    <property type="entry name" value="DOF ZINC FINGER PROTEIN DOF5.7"/>
    <property type="match status" value="1"/>
</dbReference>
<proteinExistence type="predicted"/>
<evidence type="ECO:0000313" key="12">
    <source>
        <dbReference type="Proteomes" id="UP000504603"/>
    </source>
</evidence>
<evidence type="ECO:0000256" key="1">
    <source>
        <dbReference type="ARBA" id="ARBA00022723"/>
    </source>
</evidence>
<dbReference type="InterPro" id="IPR003851">
    <property type="entry name" value="Znf_Dof"/>
</dbReference>